<evidence type="ECO:0000256" key="2">
    <source>
        <dbReference type="ARBA" id="ARBA00022475"/>
    </source>
</evidence>
<dbReference type="RefSeq" id="WP_066606677.1">
    <property type="nucleotide sequence ID" value="NZ_CP014230.1"/>
</dbReference>
<dbReference type="InterPro" id="IPR050093">
    <property type="entry name" value="ABC_SmlMolc_Importer"/>
</dbReference>
<accession>A0A109W683</accession>
<comment type="subunit">
    <text evidence="7">The complex is composed of two ATP-binding proteins (PotA), two transmembrane proteins (PotB and PotC) and a solute-binding protein (PotD).</text>
</comment>
<dbReference type="GO" id="GO:0043190">
    <property type="term" value="C:ATP-binding cassette (ABC) transporter complex"/>
    <property type="evidence" value="ECO:0007669"/>
    <property type="project" value="InterPro"/>
</dbReference>
<evidence type="ECO:0000256" key="7">
    <source>
        <dbReference type="RuleBase" id="RU364083"/>
    </source>
</evidence>
<keyword evidence="6 7" id="KW-0472">Membrane</keyword>
<comment type="function">
    <text evidence="7">Part of the ABC transporter complex PotABCD involved in spermidine/putrescine import. Responsible for energy coupling to the transport system.</text>
</comment>
<evidence type="ECO:0000256" key="4">
    <source>
        <dbReference type="ARBA" id="ARBA00022840"/>
    </source>
</evidence>
<proteinExistence type="inferred from homology"/>
<evidence type="ECO:0000256" key="3">
    <source>
        <dbReference type="ARBA" id="ARBA00022741"/>
    </source>
</evidence>
<dbReference type="AlphaFoldDB" id="A0A109W683"/>
<keyword evidence="3 7" id="KW-0547">Nucleotide-binding</keyword>
<dbReference type="EC" id="7.6.2.11" evidence="7"/>
<dbReference type="NCBIfam" id="TIGR01187">
    <property type="entry name" value="potA"/>
    <property type="match status" value="1"/>
</dbReference>
<dbReference type="STRING" id="888061.AXF15_09730"/>
<evidence type="ECO:0000256" key="5">
    <source>
        <dbReference type="ARBA" id="ARBA00022967"/>
    </source>
</evidence>
<dbReference type="CDD" id="cd03300">
    <property type="entry name" value="ABC_PotA_N"/>
    <property type="match status" value="1"/>
</dbReference>
<dbReference type="PROSITE" id="PS00211">
    <property type="entry name" value="ABC_TRANSPORTER_1"/>
    <property type="match status" value="1"/>
</dbReference>
<comment type="catalytic activity">
    <reaction evidence="7">
        <text>ATP + H2O + polyamine-[polyamine-binding protein]Side 1 = ADP + phosphate + polyamineSide 2 + [polyamine-binding protein]Side 1.</text>
        <dbReference type="EC" id="7.6.2.11"/>
    </reaction>
</comment>
<dbReference type="SUPFAM" id="SSF52540">
    <property type="entry name" value="P-loop containing nucleoside triphosphate hydrolases"/>
    <property type="match status" value="1"/>
</dbReference>
<dbReference type="InterPro" id="IPR017879">
    <property type="entry name" value="PotA_ATP-bd"/>
</dbReference>
<evidence type="ECO:0000256" key="1">
    <source>
        <dbReference type="ARBA" id="ARBA00022448"/>
    </source>
</evidence>
<protein>
    <recommendedName>
        <fullName evidence="7">Spermidine/putrescine import ATP-binding protein PotA</fullName>
        <ecNumber evidence="7">7.6.2.11</ecNumber>
    </recommendedName>
</protein>
<evidence type="ECO:0000313" key="10">
    <source>
        <dbReference type="Proteomes" id="UP000063964"/>
    </source>
</evidence>
<keyword evidence="2 7" id="KW-1003">Cell membrane</keyword>
<evidence type="ECO:0000313" key="9">
    <source>
        <dbReference type="EMBL" id="AMD93351.1"/>
    </source>
</evidence>
<dbReference type="Gene3D" id="2.40.50.100">
    <property type="match status" value="1"/>
</dbReference>
<dbReference type="InterPro" id="IPR003439">
    <property type="entry name" value="ABC_transporter-like_ATP-bd"/>
</dbReference>
<dbReference type="PROSITE" id="PS50893">
    <property type="entry name" value="ABC_TRANSPORTER_2"/>
    <property type="match status" value="1"/>
</dbReference>
<comment type="similarity">
    <text evidence="7">Belongs to the ABC transporter superfamily. Spermidine/putrescine importer (TC 3.A.1.11.1) family.</text>
</comment>
<evidence type="ECO:0000259" key="8">
    <source>
        <dbReference type="PROSITE" id="PS50893"/>
    </source>
</evidence>
<gene>
    <name evidence="7" type="primary">potA</name>
    <name evidence="9" type="ORF">AXF15_09730</name>
</gene>
<dbReference type="GO" id="GO:0015594">
    <property type="term" value="F:ABC-type putrescine transporter activity"/>
    <property type="evidence" value="ECO:0007669"/>
    <property type="project" value="InterPro"/>
</dbReference>
<reference evidence="10" key="1">
    <citation type="submission" date="2016-02" db="EMBL/GenBank/DDBJ databases">
        <authorList>
            <person name="Holder M.E."/>
            <person name="Ajami N.J."/>
            <person name="Petrosino J.F."/>
        </authorList>
    </citation>
    <scope>NUCLEOTIDE SEQUENCE [LARGE SCALE GENOMIC DNA]</scope>
    <source>
        <strain evidence="10">DSM 12838</strain>
    </source>
</reference>
<dbReference type="InterPro" id="IPR008995">
    <property type="entry name" value="Mo/tungstate-bd_C_term_dom"/>
</dbReference>
<evidence type="ECO:0000256" key="6">
    <source>
        <dbReference type="ARBA" id="ARBA00023136"/>
    </source>
</evidence>
<dbReference type="PANTHER" id="PTHR42781">
    <property type="entry name" value="SPERMIDINE/PUTRESCINE IMPORT ATP-BINDING PROTEIN POTA"/>
    <property type="match status" value="1"/>
</dbReference>
<dbReference type="PANTHER" id="PTHR42781:SF4">
    <property type="entry name" value="SPERMIDINE_PUTRESCINE IMPORT ATP-BINDING PROTEIN POTA"/>
    <property type="match status" value="1"/>
</dbReference>
<dbReference type="GO" id="GO:0016887">
    <property type="term" value="F:ATP hydrolysis activity"/>
    <property type="evidence" value="ECO:0007669"/>
    <property type="project" value="InterPro"/>
</dbReference>
<dbReference type="InterPro" id="IPR013611">
    <property type="entry name" value="Transp-assoc_OB_typ2"/>
</dbReference>
<feature type="domain" description="ABC transporter" evidence="8">
    <location>
        <begin position="16"/>
        <end position="246"/>
    </location>
</feature>
<keyword evidence="10" id="KW-1185">Reference proteome</keyword>
<dbReference type="InterPro" id="IPR005893">
    <property type="entry name" value="PotA-like"/>
</dbReference>
<dbReference type="Pfam" id="PF00005">
    <property type="entry name" value="ABC_tran"/>
    <property type="match status" value="1"/>
</dbReference>
<dbReference type="KEGG" id="doa:AXF15_09730"/>
<dbReference type="SMART" id="SM00382">
    <property type="entry name" value="AAA"/>
    <property type="match status" value="1"/>
</dbReference>
<dbReference type="InterPro" id="IPR027417">
    <property type="entry name" value="P-loop_NTPase"/>
</dbReference>
<dbReference type="InterPro" id="IPR003593">
    <property type="entry name" value="AAA+_ATPase"/>
</dbReference>
<dbReference type="NCBIfam" id="NF006987">
    <property type="entry name" value="PRK09452.1"/>
    <property type="match status" value="1"/>
</dbReference>
<dbReference type="Pfam" id="PF08402">
    <property type="entry name" value="TOBE_2"/>
    <property type="match status" value="1"/>
</dbReference>
<dbReference type="InterPro" id="IPR017871">
    <property type="entry name" value="ABC_transporter-like_CS"/>
</dbReference>
<dbReference type="FunFam" id="3.40.50.300:FF:000133">
    <property type="entry name" value="Spermidine/putrescine import ATP-binding protein PotA"/>
    <property type="match status" value="1"/>
</dbReference>
<keyword evidence="5 7" id="KW-1278">Translocase</keyword>
<keyword evidence="1 7" id="KW-0813">Transport</keyword>
<dbReference type="SUPFAM" id="SSF50331">
    <property type="entry name" value="MOP-like"/>
    <property type="match status" value="1"/>
</dbReference>
<dbReference type="Proteomes" id="UP000063964">
    <property type="component" value="Chromosome"/>
</dbReference>
<name>A0A109W683_9BACT</name>
<sequence length="383" mass="42636">MTDFAASGPGSGAPVVQLRGVTKDYDGQPALRNVSLDVRRGEFLTILGPSGCGKTTILRLVAGFETPSTGSIFIDGRDVTNLPPERRAVNTVFQSYALFPHMNVFANVAFGLRMQGRPEEEILREVGEALRLVKMEGFETRMVNRLSGGQQQRVAIARAIINRPLVLLLDEPLSALDYRLRKQMQLDLKHLQRKLGITFVLVTHDQEEAFSMSDRVVVMNNGHIEQTGTPSAVYEEPCNLYVARFVGEINIINAEVVEQLEGRARVRGQGLDVFMGTRRKFAPGDQVHILLRPEDLRVETLKDLAEDPELEDSFDKGRSIVGTVAETIYKGATYDVVVRLDAGSTVTATEFFNEDDETVYFRAGDRVAVSWVEGWEVVLPHEE</sequence>
<organism evidence="9 10">
    <name type="scientific">Desulfomicrobium orale DSM 12838</name>
    <dbReference type="NCBI Taxonomy" id="888061"/>
    <lineage>
        <taxon>Bacteria</taxon>
        <taxon>Pseudomonadati</taxon>
        <taxon>Thermodesulfobacteriota</taxon>
        <taxon>Desulfovibrionia</taxon>
        <taxon>Desulfovibrionales</taxon>
        <taxon>Desulfomicrobiaceae</taxon>
        <taxon>Desulfomicrobium</taxon>
    </lineage>
</organism>
<dbReference type="OrthoDB" id="9809450at2"/>
<dbReference type="EMBL" id="CP014230">
    <property type="protein sequence ID" value="AMD93351.1"/>
    <property type="molecule type" value="Genomic_DNA"/>
</dbReference>
<dbReference type="GO" id="GO:0005524">
    <property type="term" value="F:ATP binding"/>
    <property type="evidence" value="ECO:0007669"/>
    <property type="project" value="UniProtKB-KW"/>
</dbReference>
<dbReference type="Gene3D" id="3.40.50.300">
    <property type="entry name" value="P-loop containing nucleotide triphosphate hydrolases"/>
    <property type="match status" value="1"/>
</dbReference>
<keyword evidence="4 7" id="KW-0067">ATP-binding</keyword>